<dbReference type="OrthoDB" id="885071at2"/>
<protein>
    <submittedName>
        <fullName evidence="2">Outer membrane protein beta-barrel domain-containing protein</fullName>
    </submittedName>
</protein>
<dbReference type="EMBL" id="FONY01000005">
    <property type="protein sequence ID" value="SFE70724.1"/>
    <property type="molecule type" value="Genomic_DNA"/>
</dbReference>
<sequence>MVKRNFLIAFILCAIHSHLAFCQIQMPNFTQKKMQIGLNVGTMFSFLGNGQTAFSTYANPTLNYNFRPKWHFQAGLLFANQQFRLDAPLENQKQNFSANSAFLTLGLAYDVNEKLQVGGMIYSNTTQLHQQALNNFNAKNWGMLLRASYKVTENFSIHGAVNISNGRNPYLSPWNNPTFQNNWNTPRIWGW</sequence>
<dbReference type="AlphaFoldDB" id="A0A1I2CR70"/>
<reference evidence="2 3" key="1">
    <citation type="submission" date="2016-10" db="EMBL/GenBank/DDBJ databases">
        <authorList>
            <person name="de Groot N.N."/>
        </authorList>
    </citation>
    <scope>NUCLEOTIDE SEQUENCE [LARGE SCALE GENOMIC DNA]</scope>
    <source>
        <strain>GEY</strain>
        <strain evidence="3">DSM 9560</strain>
    </source>
</reference>
<name>A0A1I2CR70_9BACT</name>
<dbReference type="STRING" id="1003.SAMN04488541_1005117"/>
<proteinExistence type="predicted"/>
<dbReference type="Gene3D" id="2.40.160.60">
    <property type="entry name" value="Outer membrane protein transport protein (OMPP1/FadL/TodX)"/>
    <property type="match status" value="1"/>
</dbReference>
<gene>
    <name evidence="2" type="ORF">SAMN04488541_1005117</name>
</gene>
<evidence type="ECO:0000313" key="2">
    <source>
        <dbReference type="EMBL" id="SFE70724.1"/>
    </source>
</evidence>
<accession>A0A1I2CR70</accession>
<dbReference type="SUPFAM" id="SSF56935">
    <property type="entry name" value="Porins"/>
    <property type="match status" value="1"/>
</dbReference>
<keyword evidence="3" id="KW-1185">Reference proteome</keyword>
<dbReference type="RefSeq" id="WP_091540629.1">
    <property type="nucleotide sequence ID" value="NZ_FONY01000005.1"/>
</dbReference>
<organism evidence="2 3">
    <name type="scientific">Thermoflexibacter ruber</name>
    <dbReference type="NCBI Taxonomy" id="1003"/>
    <lineage>
        <taxon>Bacteria</taxon>
        <taxon>Pseudomonadati</taxon>
        <taxon>Bacteroidota</taxon>
        <taxon>Cytophagia</taxon>
        <taxon>Cytophagales</taxon>
        <taxon>Thermoflexibacteraceae</taxon>
        <taxon>Thermoflexibacter</taxon>
    </lineage>
</organism>
<dbReference type="Proteomes" id="UP000199513">
    <property type="component" value="Unassembled WGS sequence"/>
</dbReference>
<evidence type="ECO:0000313" key="3">
    <source>
        <dbReference type="Proteomes" id="UP000199513"/>
    </source>
</evidence>
<evidence type="ECO:0000256" key="1">
    <source>
        <dbReference type="SAM" id="SignalP"/>
    </source>
</evidence>
<keyword evidence="1" id="KW-0732">Signal</keyword>
<feature type="signal peptide" evidence="1">
    <location>
        <begin position="1"/>
        <end position="22"/>
    </location>
</feature>
<feature type="chain" id="PRO_5011623888" evidence="1">
    <location>
        <begin position="23"/>
        <end position="191"/>
    </location>
</feature>